<dbReference type="PRINTS" id="PR00702">
    <property type="entry name" value="ACRIFLAVINRP"/>
</dbReference>
<dbReference type="Gene3D" id="3.30.70.1430">
    <property type="entry name" value="Multidrug efflux transporter AcrB pore domain"/>
    <property type="match status" value="2"/>
</dbReference>
<evidence type="ECO:0000313" key="2">
    <source>
        <dbReference type="EMBL" id="MBF9196233.1"/>
    </source>
</evidence>
<feature type="transmembrane region" description="Helical" evidence="1">
    <location>
        <begin position="945"/>
        <end position="966"/>
    </location>
</feature>
<dbReference type="PANTHER" id="PTHR32063:SF28">
    <property type="entry name" value="BLR2861 PROTEIN"/>
    <property type="match status" value="1"/>
</dbReference>
<dbReference type="Gene3D" id="3.30.2090.10">
    <property type="entry name" value="Multidrug efflux transporter AcrB TolC docking domain, DN and DC subdomains"/>
    <property type="match status" value="2"/>
</dbReference>
<feature type="transmembrane region" description="Helical" evidence="1">
    <location>
        <begin position="848"/>
        <end position="867"/>
    </location>
</feature>
<protein>
    <submittedName>
        <fullName evidence="2">Efflux RND transporter permease subunit</fullName>
    </submittedName>
</protein>
<dbReference type="SUPFAM" id="SSF82693">
    <property type="entry name" value="Multidrug efflux transporter AcrB pore domain, PN1, PN2, PC1 and PC2 subdomains"/>
    <property type="match status" value="3"/>
</dbReference>
<dbReference type="InterPro" id="IPR027463">
    <property type="entry name" value="AcrB_DN_DC_subdom"/>
</dbReference>
<keyword evidence="3" id="KW-1185">Reference proteome</keyword>
<keyword evidence="1" id="KW-1133">Transmembrane helix</keyword>
<organism evidence="2 3">
    <name type="scientific">Microvirga terrestris</name>
    <dbReference type="NCBI Taxonomy" id="2791024"/>
    <lineage>
        <taxon>Bacteria</taxon>
        <taxon>Pseudomonadati</taxon>
        <taxon>Pseudomonadota</taxon>
        <taxon>Alphaproteobacteria</taxon>
        <taxon>Hyphomicrobiales</taxon>
        <taxon>Methylobacteriaceae</taxon>
        <taxon>Microvirga</taxon>
    </lineage>
</organism>
<feature type="transmembrane region" description="Helical" evidence="1">
    <location>
        <begin position="523"/>
        <end position="542"/>
    </location>
</feature>
<dbReference type="SUPFAM" id="SSF82714">
    <property type="entry name" value="Multidrug efflux transporter AcrB TolC docking domain, DN and DC subdomains"/>
    <property type="match status" value="2"/>
</dbReference>
<proteinExistence type="predicted"/>
<gene>
    <name evidence="2" type="ORF">I2H36_09295</name>
</gene>
<dbReference type="Gene3D" id="3.30.70.1440">
    <property type="entry name" value="Multidrug efflux transporter AcrB pore domain"/>
    <property type="match status" value="1"/>
</dbReference>
<feature type="transmembrane region" description="Helical" evidence="1">
    <location>
        <begin position="978"/>
        <end position="1004"/>
    </location>
</feature>
<keyword evidence="1" id="KW-0812">Transmembrane</keyword>
<dbReference type="SUPFAM" id="SSF82866">
    <property type="entry name" value="Multidrug efflux transporter AcrB transmembrane domain"/>
    <property type="match status" value="2"/>
</dbReference>
<dbReference type="RefSeq" id="WP_196263626.1">
    <property type="nucleotide sequence ID" value="NZ_JADQDN010000004.1"/>
</dbReference>
<name>A0ABS0HRW6_9HYPH</name>
<dbReference type="Pfam" id="PF00873">
    <property type="entry name" value="ACR_tran"/>
    <property type="match status" value="1"/>
</dbReference>
<feature type="transmembrane region" description="Helical" evidence="1">
    <location>
        <begin position="462"/>
        <end position="480"/>
    </location>
</feature>
<feature type="transmembrane region" description="Helical" evidence="1">
    <location>
        <begin position="430"/>
        <end position="450"/>
    </location>
</feature>
<reference evidence="2 3" key="1">
    <citation type="submission" date="2020-11" db="EMBL/GenBank/DDBJ databases">
        <authorList>
            <person name="Kim M.K."/>
        </authorList>
    </citation>
    <scope>NUCLEOTIDE SEQUENCE [LARGE SCALE GENOMIC DNA]</scope>
    <source>
        <strain evidence="2 3">BT290</strain>
    </source>
</reference>
<dbReference type="Gene3D" id="3.30.70.1320">
    <property type="entry name" value="Multidrug efflux transporter AcrB pore domain like"/>
    <property type="match status" value="1"/>
</dbReference>
<sequence>MSFTELFIRRPVLSMVVSLLILLLGAQGLMNLQVRQYPEVEETTITITTVYTGASADLIQGFISTPIAKSVSSAEGVDYVTTQSRLGVSTVSVRMRLNTDPNAALTEVTSKVQQIRAQLPSEAEDPVIMKGTGQSFALMYITFGSTEMNPEQVSEFLTRVVQPRFATLEGVGNAEILGGRDFSMRVWIDPVRLAARAVTAGDVVAAIRANNFLAAPGKTQSEYVAYRLDMQTTLQTPETFGTLPIRSNGDQVVRLRDVADVELGPESTDTIVSFNGSQGTFIGITPTPSANPLTVAEEVTKAIEGIRSTLPQGMTVEIVYDASNFISASIEEVFKTIGEAALIVVVVILLFLGSFRSVLIPIVTIPLSLVGVCFFLYALGYSINLLTLLAMVLAIGLVVDDAIVVLENIHRHIEEGLKPVEAAVVGMKEIFVPIVSMTITLAAVYAPIGFTQGLTGSLFREFAFTLAGAVIISGIVAVTLSPMMSSKLLKSHGAQGRFAAFVDRVFTRLENWYSRRLKGSLDYRGVTLVIVAVLLGTTAFMFTKTSSELAPEEDQGAYLGILNAPKYATADYTQAFSKQFTNAAEKIKEIDDSFLIVGIDGGGGGFFGFKLKEWSERDKKGAQTKQDIQNLLNENAGLQAFAFAPPSLPGAGDGLPIQYVLRTIGDSSQAYETADEIRKRAMKSGKFIVVQNSISYETPRARITVDRDRAAALGVPVSEIGNTLGALVGGAPISKFDRDNRSYDVVSQVRQVDRLNPERLSEYYVRASDGSMVPLSALISIKTDAAPAAIEQFNQLNSATLSALPLPGVTTSDGLATLRSIAKEVMPQGFYEDYAGQSRLEIQEGNSIFLAFGLAVIVIYLVLAAQFESFRDPFIIMMSVPLSMFGAMIFLNLGLATLNIYTQVGLITLVGLITKHGILMVEFANEQKEKHGVGKREAIEEAARVRLRPILMTTAAMVLGVAPLLYASGAGAAARFSMGLVIASGMSIGTIFTLFVVPMFYTFISRETVRAHRAEDRTPEKHHHHQPVAAE</sequence>
<evidence type="ECO:0000313" key="3">
    <source>
        <dbReference type="Proteomes" id="UP000611708"/>
    </source>
</evidence>
<dbReference type="Proteomes" id="UP000611708">
    <property type="component" value="Unassembled WGS sequence"/>
</dbReference>
<keyword evidence="1" id="KW-0472">Membrane</keyword>
<dbReference type="EMBL" id="JADQDN010000004">
    <property type="protein sequence ID" value="MBF9196233.1"/>
    <property type="molecule type" value="Genomic_DNA"/>
</dbReference>
<dbReference type="Gene3D" id="1.20.1640.10">
    <property type="entry name" value="Multidrug efflux transporter AcrB transmembrane domain"/>
    <property type="match status" value="2"/>
</dbReference>
<dbReference type="PANTHER" id="PTHR32063">
    <property type="match status" value="1"/>
</dbReference>
<evidence type="ECO:0000256" key="1">
    <source>
        <dbReference type="SAM" id="Phobius"/>
    </source>
</evidence>
<feature type="transmembrane region" description="Helical" evidence="1">
    <location>
        <begin position="333"/>
        <end position="352"/>
    </location>
</feature>
<comment type="caution">
    <text evidence="2">The sequence shown here is derived from an EMBL/GenBank/DDBJ whole genome shotgun (WGS) entry which is preliminary data.</text>
</comment>
<feature type="transmembrane region" description="Helical" evidence="1">
    <location>
        <begin position="874"/>
        <end position="894"/>
    </location>
</feature>
<accession>A0ABS0HRW6</accession>
<dbReference type="InterPro" id="IPR001036">
    <property type="entry name" value="Acrflvin-R"/>
</dbReference>